<evidence type="ECO:0000256" key="1">
    <source>
        <dbReference type="ARBA" id="ARBA00022722"/>
    </source>
</evidence>
<feature type="domain" description="VapC50 C-terminal" evidence="6">
    <location>
        <begin position="130"/>
        <end position="183"/>
    </location>
</feature>
<dbReference type="RefSeq" id="WP_189080145.1">
    <property type="nucleotide sequence ID" value="NZ_BMMX01000014.1"/>
</dbReference>
<dbReference type="InterPro" id="IPR002716">
    <property type="entry name" value="PIN_dom"/>
</dbReference>
<keyword evidence="8" id="KW-1185">Reference proteome</keyword>
<name>A0A8J3C1Q1_9ACTN</name>
<evidence type="ECO:0000259" key="6">
    <source>
        <dbReference type="Pfam" id="PF26343"/>
    </source>
</evidence>
<protein>
    <recommendedName>
        <fullName evidence="9">PIN domain-containing protein</fullName>
    </recommendedName>
</protein>
<dbReference type="AlphaFoldDB" id="A0A8J3C1Q1"/>
<reference evidence="7" key="2">
    <citation type="submission" date="2020-09" db="EMBL/GenBank/DDBJ databases">
        <authorList>
            <person name="Sun Q."/>
            <person name="Zhou Y."/>
        </authorList>
    </citation>
    <scope>NUCLEOTIDE SEQUENCE</scope>
    <source>
        <strain evidence="7">CGMCC 4.7299</strain>
    </source>
</reference>
<organism evidence="7 8">
    <name type="scientific">Mangrovihabitans endophyticus</name>
    <dbReference type="NCBI Taxonomy" id="1751298"/>
    <lineage>
        <taxon>Bacteria</taxon>
        <taxon>Bacillati</taxon>
        <taxon>Actinomycetota</taxon>
        <taxon>Actinomycetes</taxon>
        <taxon>Micromonosporales</taxon>
        <taxon>Micromonosporaceae</taxon>
        <taxon>Mangrovihabitans</taxon>
    </lineage>
</organism>
<evidence type="ECO:0000313" key="8">
    <source>
        <dbReference type="Proteomes" id="UP000656042"/>
    </source>
</evidence>
<accession>A0A8J3C1Q1</accession>
<evidence type="ECO:0000256" key="2">
    <source>
        <dbReference type="ARBA" id="ARBA00022723"/>
    </source>
</evidence>
<dbReference type="SUPFAM" id="SSF88723">
    <property type="entry name" value="PIN domain-like"/>
    <property type="match status" value="1"/>
</dbReference>
<evidence type="ECO:0000313" key="7">
    <source>
        <dbReference type="EMBL" id="GGK96572.1"/>
    </source>
</evidence>
<evidence type="ECO:0000259" key="5">
    <source>
        <dbReference type="Pfam" id="PF13470"/>
    </source>
</evidence>
<gene>
    <name evidence="7" type="ORF">GCM10012284_33490</name>
</gene>
<dbReference type="InterPro" id="IPR029060">
    <property type="entry name" value="PIN-like_dom_sf"/>
</dbReference>
<keyword evidence="4" id="KW-0460">Magnesium</keyword>
<keyword evidence="3" id="KW-0378">Hydrolase</keyword>
<evidence type="ECO:0008006" key="9">
    <source>
        <dbReference type="Google" id="ProtNLM"/>
    </source>
</evidence>
<dbReference type="EMBL" id="BMMX01000014">
    <property type="protein sequence ID" value="GGK96572.1"/>
    <property type="molecule type" value="Genomic_DNA"/>
</dbReference>
<proteinExistence type="predicted"/>
<evidence type="ECO:0000256" key="3">
    <source>
        <dbReference type="ARBA" id="ARBA00022801"/>
    </source>
</evidence>
<dbReference type="Pfam" id="PF13470">
    <property type="entry name" value="PIN_3"/>
    <property type="match status" value="1"/>
</dbReference>
<dbReference type="Proteomes" id="UP000656042">
    <property type="component" value="Unassembled WGS sequence"/>
</dbReference>
<feature type="domain" description="PIN" evidence="5">
    <location>
        <begin position="4"/>
        <end position="112"/>
    </location>
</feature>
<dbReference type="GO" id="GO:0046872">
    <property type="term" value="F:metal ion binding"/>
    <property type="evidence" value="ECO:0007669"/>
    <property type="project" value="UniProtKB-KW"/>
</dbReference>
<dbReference type="GO" id="GO:0016787">
    <property type="term" value="F:hydrolase activity"/>
    <property type="evidence" value="ECO:0007669"/>
    <property type="project" value="UniProtKB-KW"/>
</dbReference>
<keyword evidence="1" id="KW-0540">Nuclease</keyword>
<comment type="caution">
    <text evidence="7">The sequence shown here is derived from an EMBL/GenBank/DDBJ whole genome shotgun (WGS) entry which is preliminary data.</text>
</comment>
<evidence type="ECO:0000256" key="4">
    <source>
        <dbReference type="ARBA" id="ARBA00022842"/>
    </source>
</evidence>
<sequence length="192" mass="21079">MTSRVFVDTNVLFPFSVMDLMLALTEDGVHEVLWTQALLAEWERVIVRAERRSAASAAAITAAIREFFGDSEVLEHAYVHLIDRMPGKDPDDRVHMAAAVAGRAVAIVTWNLADFPAGELASHGVRVCTPDDYLCELLDAWPNEVLNSVVRLAGEKRRPPMTAIDLTSSLAKAGVPVLAQNLQAMLTDRGHY</sequence>
<dbReference type="GO" id="GO:0004518">
    <property type="term" value="F:nuclease activity"/>
    <property type="evidence" value="ECO:0007669"/>
    <property type="project" value="UniProtKB-KW"/>
</dbReference>
<keyword evidence="2" id="KW-0479">Metal-binding</keyword>
<reference evidence="7" key="1">
    <citation type="journal article" date="2014" name="Int. J. Syst. Evol. Microbiol.">
        <title>Complete genome sequence of Corynebacterium casei LMG S-19264T (=DSM 44701T), isolated from a smear-ripened cheese.</title>
        <authorList>
            <consortium name="US DOE Joint Genome Institute (JGI-PGF)"/>
            <person name="Walter F."/>
            <person name="Albersmeier A."/>
            <person name="Kalinowski J."/>
            <person name="Ruckert C."/>
        </authorList>
    </citation>
    <scope>NUCLEOTIDE SEQUENCE</scope>
    <source>
        <strain evidence="7">CGMCC 4.7299</strain>
    </source>
</reference>
<dbReference type="Pfam" id="PF26343">
    <property type="entry name" value="VapC50_C"/>
    <property type="match status" value="1"/>
</dbReference>
<dbReference type="InterPro" id="IPR058652">
    <property type="entry name" value="VapC50_C"/>
</dbReference>